<dbReference type="AlphaFoldDB" id="A0A1E7FXC8"/>
<comment type="similarity">
    <text evidence="1">Belongs to the Fmt family.</text>
</comment>
<gene>
    <name evidence="8" type="ORF">FRACYDRAFT_140441</name>
</gene>
<dbReference type="InParanoid" id="A0A1E7FXC8"/>
<evidence type="ECO:0000256" key="2">
    <source>
        <dbReference type="ARBA" id="ARBA00012261"/>
    </source>
</evidence>
<dbReference type="GO" id="GO:0005739">
    <property type="term" value="C:mitochondrion"/>
    <property type="evidence" value="ECO:0007669"/>
    <property type="project" value="TreeGrafter"/>
</dbReference>
<dbReference type="Proteomes" id="UP000095751">
    <property type="component" value="Unassembled WGS sequence"/>
</dbReference>
<dbReference type="EC" id="2.1.2.9" evidence="2"/>
<evidence type="ECO:0000313" key="9">
    <source>
        <dbReference type="Proteomes" id="UP000095751"/>
    </source>
</evidence>
<feature type="non-terminal residue" evidence="8">
    <location>
        <position position="1"/>
    </location>
</feature>
<dbReference type="PANTHER" id="PTHR11138">
    <property type="entry name" value="METHIONYL-TRNA FORMYLTRANSFERASE"/>
    <property type="match status" value="1"/>
</dbReference>
<evidence type="ECO:0000256" key="5">
    <source>
        <dbReference type="ARBA" id="ARBA00022917"/>
    </source>
</evidence>
<dbReference type="InterPro" id="IPR005794">
    <property type="entry name" value="Fmt"/>
</dbReference>
<evidence type="ECO:0000313" key="8">
    <source>
        <dbReference type="EMBL" id="OEU22800.1"/>
    </source>
</evidence>
<organism evidence="8 9">
    <name type="scientific">Fragilariopsis cylindrus CCMP1102</name>
    <dbReference type="NCBI Taxonomy" id="635003"/>
    <lineage>
        <taxon>Eukaryota</taxon>
        <taxon>Sar</taxon>
        <taxon>Stramenopiles</taxon>
        <taxon>Ochrophyta</taxon>
        <taxon>Bacillariophyta</taxon>
        <taxon>Bacillariophyceae</taxon>
        <taxon>Bacillariophycidae</taxon>
        <taxon>Bacillariales</taxon>
        <taxon>Bacillariaceae</taxon>
        <taxon>Fragilariopsis</taxon>
    </lineage>
</organism>
<dbReference type="Gene3D" id="3.40.50.12230">
    <property type="match status" value="1"/>
</dbReference>
<reference evidence="8 9" key="1">
    <citation type="submission" date="2016-09" db="EMBL/GenBank/DDBJ databases">
        <title>Extensive genetic diversity and differential bi-allelic expression allows diatom success in the polar Southern Ocean.</title>
        <authorList>
            <consortium name="DOE Joint Genome Institute"/>
            <person name="Mock T."/>
            <person name="Otillar R.P."/>
            <person name="Strauss J."/>
            <person name="Dupont C."/>
            <person name="Frickenhaus S."/>
            <person name="Maumus F."/>
            <person name="Mcmullan M."/>
            <person name="Sanges R."/>
            <person name="Schmutz J."/>
            <person name="Toseland A."/>
            <person name="Valas R."/>
            <person name="Veluchamy A."/>
            <person name="Ward B.J."/>
            <person name="Allen A."/>
            <person name="Barry K."/>
            <person name="Falciatore A."/>
            <person name="Ferrante M."/>
            <person name="Fortunato A.E."/>
            <person name="Gloeckner G."/>
            <person name="Gruber A."/>
            <person name="Hipkin R."/>
            <person name="Janech M."/>
            <person name="Kroth P."/>
            <person name="Leese F."/>
            <person name="Lindquist E."/>
            <person name="Lyon B.R."/>
            <person name="Martin J."/>
            <person name="Mayer C."/>
            <person name="Parker M."/>
            <person name="Quesneville H."/>
            <person name="Raymond J."/>
            <person name="Uhlig C."/>
            <person name="Valentin K.U."/>
            <person name="Worden A.Z."/>
            <person name="Armbrust E.V."/>
            <person name="Bowler C."/>
            <person name="Green B."/>
            <person name="Moulton V."/>
            <person name="Van Oosterhout C."/>
            <person name="Grigoriev I."/>
        </authorList>
    </citation>
    <scope>NUCLEOTIDE SEQUENCE [LARGE SCALE GENOMIC DNA]</scope>
    <source>
        <strain evidence="8 9">CCMP1102</strain>
    </source>
</reference>
<accession>A0A1E7FXC8</accession>
<dbReference type="InterPro" id="IPR036477">
    <property type="entry name" value="Formyl_transf_N_sf"/>
</dbReference>
<dbReference type="SUPFAM" id="SSF50486">
    <property type="entry name" value="FMT C-terminal domain-like"/>
    <property type="match status" value="1"/>
</dbReference>
<dbReference type="FunCoup" id="A0A1E7FXC8">
    <property type="interactions" value="38"/>
</dbReference>
<protein>
    <recommendedName>
        <fullName evidence="3">Methionyl-tRNA formyltransferase, mitochondrial</fullName>
        <ecNumber evidence="2">2.1.2.9</ecNumber>
    </recommendedName>
</protein>
<dbReference type="Pfam" id="PF00551">
    <property type="entry name" value="Formyl_trans_N"/>
    <property type="match status" value="1"/>
</dbReference>
<evidence type="ECO:0000259" key="6">
    <source>
        <dbReference type="Pfam" id="PF00551"/>
    </source>
</evidence>
<dbReference type="InterPro" id="IPR044135">
    <property type="entry name" value="Met-tRNA-FMT_C"/>
</dbReference>
<keyword evidence="5" id="KW-0648">Protein biosynthesis</keyword>
<dbReference type="InterPro" id="IPR005793">
    <property type="entry name" value="Formyl_trans_C"/>
</dbReference>
<feature type="domain" description="Formyl transferase N-terminal" evidence="6">
    <location>
        <begin position="2"/>
        <end position="175"/>
    </location>
</feature>
<evidence type="ECO:0000256" key="3">
    <source>
        <dbReference type="ARBA" id="ARBA00014185"/>
    </source>
</evidence>
<evidence type="ECO:0000256" key="1">
    <source>
        <dbReference type="ARBA" id="ARBA00010699"/>
    </source>
</evidence>
<dbReference type="EMBL" id="KV784353">
    <property type="protein sequence ID" value="OEU22800.1"/>
    <property type="molecule type" value="Genomic_DNA"/>
</dbReference>
<dbReference type="SUPFAM" id="SSF53328">
    <property type="entry name" value="Formyltransferase"/>
    <property type="match status" value="1"/>
</dbReference>
<dbReference type="KEGG" id="fcy:FRACYDRAFT_140441"/>
<dbReference type="Pfam" id="PF02911">
    <property type="entry name" value="Formyl_trans_C"/>
    <property type="match status" value="1"/>
</dbReference>
<dbReference type="OrthoDB" id="10268103at2759"/>
<feature type="non-terminal residue" evidence="8">
    <location>
        <position position="334"/>
    </location>
</feature>
<dbReference type="InterPro" id="IPR041711">
    <property type="entry name" value="Met-tRNA-FMT_N"/>
</dbReference>
<evidence type="ECO:0000256" key="4">
    <source>
        <dbReference type="ARBA" id="ARBA00022679"/>
    </source>
</evidence>
<name>A0A1E7FXC8_9STRA</name>
<feature type="domain" description="Formyl transferase C-terminal" evidence="7">
    <location>
        <begin position="233"/>
        <end position="328"/>
    </location>
</feature>
<dbReference type="InterPro" id="IPR002376">
    <property type="entry name" value="Formyl_transf_N"/>
</dbReference>
<dbReference type="HAMAP" id="MF_00182">
    <property type="entry name" value="Formyl_trans"/>
    <property type="match status" value="1"/>
</dbReference>
<keyword evidence="9" id="KW-1185">Reference proteome</keyword>
<dbReference type="CDD" id="cd08646">
    <property type="entry name" value="FMT_core_Met-tRNA-FMT_N"/>
    <property type="match status" value="1"/>
</dbReference>
<dbReference type="CDD" id="cd08704">
    <property type="entry name" value="Met_tRNA_FMT_C"/>
    <property type="match status" value="1"/>
</dbReference>
<dbReference type="GO" id="GO:0004479">
    <property type="term" value="F:methionyl-tRNA formyltransferase activity"/>
    <property type="evidence" value="ECO:0007669"/>
    <property type="project" value="UniProtKB-EC"/>
</dbReference>
<proteinExistence type="inferred from homology"/>
<dbReference type="PANTHER" id="PTHR11138:SF5">
    <property type="entry name" value="METHIONYL-TRNA FORMYLTRANSFERASE, MITOCHONDRIAL"/>
    <property type="match status" value="1"/>
</dbReference>
<keyword evidence="4 8" id="KW-0808">Transferase</keyword>
<dbReference type="InterPro" id="IPR011034">
    <property type="entry name" value="Formyl_transferase-like_C_sf"/>
</dbReference>
<sequence>KKRVVFLGTPEVAATTLRELHQDSIKPKNNNESYEIVCVITQPPKRRRRKGDKAEPSPVGRVAEELGILVLSPEKMKDSDFLDSLEQNINPDLCITAAYGQYLPKRFLAAPTLGTVNIHPSLLPRWRGASPVQRSLEAGDNPVGVTVLYTVSKMDAGPIIAQKEESIVDKNIEDATATKVLPWLFEIGTDLLIEKLPDILSGAVKFDTAKIQDESQVVQAAMIDSSEAEMKPWEETATTLHNRLNGFSMWPGCFMYLEVGKGTKPVKFKILKTRLLEEKTEGTDIVEAGPSKKDGLRLVCFDGSILEINSLQPATKKPVDSLSFVNGLQGRTVR</sequence>
<evidence type="ECO:0000259" key="7">
    <source>
        <dbReference type="Pfam" id="PF02911"/>
    </source>
</evidence>